<evidence type="ECO:0000256" key="6">
    <source>
        <dbReference type="RuleBase" id="RU365089"/>
    </source>
</evidence>
<protein>
    <recommendedName>
        <fullName evidence="6">Mutator family transposase</fullName>
    </recommendedName>
</protein>
<dbReference type="Pfam" id="PF00872">
    <property type="entry name" value="Transposase_mut"/>
    <property type="match status" value="1"/>
</dbReference>
<evidence type="ECO:0000256" key="2">
    <source>
        <dbReference type="ARBA" id="ARBA00010961"/>
    </source>
</evidence>
<dbReference type="eggNOG" id="COG3328">
    <property type="taxonomic scope" value="Bacteria"/>
</dbReference>
<reference evidence="7 8" key="1">
    <citation type="journal article" date="2008" name="Proc. Natl. Acad. Sci. U.S.A.">
        <title>The genome of Clostridium kluyveri, a strict anaerobe with unique metabolic features.</title>
        <authorList>
            <person name="Seedorf H."/>
            <person name="Fricke W.F."/>
            <person name="Veith B."/>
            <person name="Brueggemann H."/>
            <person name="Liesegang H."/>
            <person name="Strittmatter A."/>
            <person name="Miethke M."/>
            <person name="Buckel W."/>
            <person name="Hinderberger J."/>
            <person name="Li F."/>
            <person name="Hagemeier C."/>
            <person name="Thauer R.K."/>
            <person name="Gottschalk G."/>
        </authorList>
    </citation>
    <scope>NUCLEOTIDE SEQUENCE [LARGE SCALE GENOMIC DNA]</scope>
    <source>
        <strain evidence="8">ATCC 8527 / DSM 555 / NCIMB 10680</strain>
    </source>
</reference>
<dbReference type="GO" id="GO:0006313">
    <property type="term" value="P:DNA transposition"/>
    <property type="evidence" value="ECO:0007669"/>
    <property type="project" value="UniProtKB-UniRule"/>
</dbReference>
<dbReference type="PANTHER" id="PTHR33217">
    <property type="entry name" value="TRANSPOSASE FOR INSERTION SEQUENCE ELEMENT IS1081"/>
    <property type="match status" value="1"/>
</dbReference>
<dbReference type="HOGENOM" id="CLU_036805_12_4_9"/>
<dbReference type="Proteomes" id="UP000002411">
    <property type="component" value="Chromosome"/>
</dbReference>
<keyword evidence="4 6" id="KW-0238">DNA-binding</keyword>
<comment type="similarity">
    <text evidence="2 6">Belongs to the transposase mutator family.</text>
</comment>
<dbReference type="PANTHER" id="PTHR33217:SF8">
    <property type="entry name" value="MUTATOR FAMILY TRANSPOSASE"/>
    <property type="match status" value="1"/>
</dbReference>
<evidence type="ECO:0000313" key="7">
    <source>
        <dbReference type="EMBL" id="EDK34102.1"/>
    </source>
</evidence>
<keyword evidence="6" id="KW-0814">Transposable element</keyword>
<keyword evidence="3 6" id="KW-0815">Transposition</keyword>
<sequence>MNVLEIADIDLKKELKKCNSMEDLVGKNGLMQRLFGGIIQQFLEAEMEEHLGREKYDRLSGEDKNYRNGYSSKNIRTSFGGVKVDVPRDRKAEFEPKIVKKYETVCNELDARIIC</sequence>
<dbReference type="EMBL" id="CP000673">
    <property type="protein sequence ID" value="EDK34102.1"/>
    <property type="molecule type" value="Genomic_DNA"/>
</dbReference>
<evidence type="ECO:0000256" key="5">
    <source>
        <dbReference type="ARBA" id="ARBA00023172"/>
    </source>
</evidence>
<name>A5MZ06_CLOK5</name>
<organism evidence="7 8">
    <name type="scientific">Clostridium kluyveri (strain ATCC 8527 / DSM 555 / NBRC 12016 / NCIMB 10680 / K1)</name>
    <dbReference type="NCBI Taxonomy" id="431943"/>
    <lineage>
        <taxon>Bacteria</taxon>
        <taxon>Bacillati</taxon>
        <taxon>Bacillota</taxon>
        <taxon>Clostridia</taxon>
        <taxon>Eubacteriales</taxon>
        <taxon>Clostridiaceae</taxon>
        <taxon>Clostridium</taxon>
    </lineage>
</organism>
<dbReference type="GO" id="GO:0004803">
    <property type="term" value="F:transposase activity"/>
    <property type="evidence" value="ECO:0007669"/>
    <property type="project" value="UniProtKB-UniRule"/>
</dbReference>
<evidence type="ECO:0000256" key="1">
    <source>
        <dbReference type="ARBA" id="ARBA00002190"/>
    </source>
</evidence>
<dbReference type="AlphaFoldDB" id="A5MZ06"/>
<evidence type="ECO:0000256" key="3">
    <source>
        <dbReference type="ARBA" id="ARBA00022578"/>
    </source>
</evidence>
<evidence type="ECO:0000256" key="4">
    <source>
        <dbReference type="ARBA" id="ARBA00023125"/>
    </source>
</evidence>
<gene>
    <name evidence="7" type="ordered locus">CKL_2090</name>
</gene>
<accession>A5MZ06</accession>
<comment type="function">
    <text evidence="1 6">Required for the transposition of the insertion element.</text>
</comment>
<keyword evidence="5 6" id="KW-0233">DNA recombination</keyword>
<dbReference type="STRING" id="431943.CKL_2090"/>
<keyword evidence="8" id="KW-1185">Reference proteome</keyword>
<dbReference type="GO" id="GO:0003677">
    <property type="term" value="F:DNA binding"/>
    <property type="evidence" value="ECO:0007669"/>
    <property type="project" value="UniProtKB-UniRule"/>
</dbReference>
<dbReference type="KEGG" id="ckl:CKL_2090"/>
<proteinExistence type="inferred from homology"/>
<evidence type="ECO:0000313" key="8">
    <source>
        <dbReference type="Proteomes" id="UP000002411"/>
    </source>
</evidence>
<dbReference type="InterPro" id="IPR001207">
    <property type="entry name" value="Transposase_mutator"/>
</dbReference>